<proteinExistence type="predicted"/>
<reference evidence="1 2" key="1">
    <citation type="submission" date="2014-04" db="EMBL/GenBank/DDBJ databases">
        <title>Evolutionary Origins and Diversification of the Mycorrhizal Mutualists.</title>
        <authorList>
            <consortium name="DOE Joint Genome Institute"/>
            <consortium name="Mycorrhizal Genomics Consortium"/>
            <person name="Kohler A."/>
            <person name="Kuo A."/>
            <person name="Nagy L.G."/>
            <person name="Floudas D."/>
            <person name="Copeland A."/>
            <person name="Barry K.W."/>
            <person name="Cichocki N."/>
            <person name="Veneault-Fourrey C."/>
            <person name="LaButti K."/>
            <person name="Lindquist E.A."/>
            <person name="Lipzen A."/>
            <person name="Lundell T."/>
            <person name="Morin E."/>
            <person name="Murat C."/>
            <person name="Riley R."/>
            <person name="Ohm R."/>
            <person name="Sun H."/>
            <person name="Tunlid A."/>
            <person name="Henrissat B."/>
            <person name="Grigoriev I.V."/>
            <person name="Hibbett D.S."/>
            <person name="Martin F."/>
        </authorList>
    </citation>
    <scope>NUCLEOTIDE SEQUENCE [LARGE SCALE GENOMIC DNA]</scope>
    <source>
        <strain evidence="1 2">Koide BX008</strain>
    </source>
</reference>
<keyword evidence="2" id="KW-1185">Reference proteome</keyword>
<protein>
    <submittedName>
        <fullName evidence="1">Uncharacterized protein</fullName>
    </submittedName>
</protein>
<dbReference type="EMBL" id="KN818326">
    <property type="protein sequence ID" value="KIL58921.1"/>
    <property type="molecule type" value="Genomic_DNA"/>
</dbReference>
<evidence type="ECO:0000313" key="2">
    <source>
        <dbReference type="Proteomes" id="UP000054549"/>
    </source>
</evidence>
<dbReference type="Proteomes" id="UP000054549">
    <property type="component" value="Unassembled WGS sequence"/>
</dbReference>
<dbReference type="InParanoid" id="A0A0C2WQD0"/>
<sequence>MDIHEEPQLTDTEETVEAPKCAIKTRSIFSSAREFVTDNTGLLLVLLAQAFLTMMHAAAKQLSTVDPPVSALQVRIILIQPLDNQW</sequence>
<name>A0A0C2WQD0_AMAMK</name>
<accession>A0A0C2WQD0</accession>
<dbReference type="HOGENOM" id="CLU_2497392_0_0_1"/>
<organism evidence="1 2">
    <name type="scientific">Amanita muscaria (strain Koide BX008)</name>
    <dbReference type="NCBI Taxonomy" id="946122"/>
    <lineage>
        <taxon>Eukaryota</taxon>
        <taxon>Fungi</taxon>
        <taxon>Dikarya</taxon>
        <taxon>Basidiomycota</taxon>
        <taxon>Agaricomycotina</taxon>
        <taxon>Agaricomycetes</taxon>
        <taxon>Agaricomycetidae</taxon>
        <taxon>Agaricales</taxon>
        <taxon>Pluteineae</taxon>
        <taxon>Amanitaceae</taxon>
        <taxon>Amanita</taxon>
    </lineage>
</organism>
<evidence type="ECO:0000313" key="1">
    <source>
        <dbReference type="EMBL" id="KIL58921.1"/>
    </source>
</evidence>
<dbReference type="AlphaFoldDB" id="A0A0C2WQD0"/>
<gene>
    <name evidence="1" type="ORF">M378DRAFT_287647</name>
</gene>